<reference evidence="2" key="1">
    <citation type="journal article" date="2019" name="Environ. Microbiol.">
        <title>Fungal ecological strategies reflected in gene transcription - a case study of two litter decomposers.</title>
        <authorList>
            <person name="Barbi F."/>
            <person name="Kohler A."/>
            <person name="Barry K."/>
            <person name="Baskaran P."/>
            <person name="Daum C."/>
            <person name="Fauchery L."/>
            <person name="Ihrmark K."/>
            <person name="Kuo A."/>
            <person name="LaButti K."/>
            <person name="Lipzen A."/>
            <person name="Morin E."/>
            <person name="Grigoriev I.V."/>
            <person name="Henrissat B."/>
            <person name="Lindahl B."/>
            <person name="Martin F."/>
        </authorList>
    </citation>
    <scope>NUCLEOTIDE SEQUENCE</scope>
    <source>
        <strain evidence="2">JB14</strain>
    </source>
</reference>
<proteinExistence type="predicted"/>
<feature type="compositionally biased region" description="Basic and acidic residues" evidence="1">
    <location>
        <begin position="86"/>
        <end position="109"/>
    </location>
</feature>
<organism evidence="2 3">
    <name type="scientific">Gymnopus androsaceus JB14</name>
    <dbReference type="NCBI Taxonomy" id="1447944"/>
    <lineage>
        <taxon>Eukaryota</taxon>
        <taxon>Fungi</taxon>
        <taxon>Dikarya</taxon>
        <taxon>Basidiomycota</taxon>
        <taxon>Agaricomycotina</taxon>
        <taxon>Agaricomycetes</taxon>
        <taxon>Agaricomycetidae</taxon>
        <taxon>Agaricales</taxon>
        <taxon>Marasmiineae</taxon>
        <taxon>Omphalotaceae</taxon>
        <taxon>Gymnopus</taxon>
    </lineage>
</organism>
<evidence type="ECO:0000256" key="1">
    <source>
        <dbReference type="SAM" id="MobiDB-lite"/>
    </source>
</evidence>
<feature type="compositionally biased region" description="Polar residues" evidence="1">
    <location>
        <begin position="186"/>
        <end position="202"/>
    </location>
</feature>
<dbReference type="AlphaFoldDB" id="A0A6A4I9W3"/>
<name>A0A6A4I9W3_9AGAR</name>
<accession>A0A6A4I9W3</accession>
<sequence>MFGLIRRISNSVLPRPDRPWDDDATSNAPKIGRKRRLSSTERDGDEEMDEQSRTKRSRGDTPQTPAPLSTEAASEETGSASLVDSEGVKEVTKGVKEVELEEKENKDEPSVVAAEDVSKDDSVAPESVPLPKEVSGELDDASSIASTPPAGDTEEVEGDAKTEEETEEPSEAAAEATGDDEKETTSAEPVTKSLTEKGQVSI</sequence>
<keyword evidence="3" id="KW-1185">Reference proteome</keyword>
<gene>
    <name evidence="2" type="ORF">BT96DRAFT_1015537</name>
</gene>
<dbReference type="EMBL" id="ML769408">
    <property type="protein sequence ID" value="KAE9405564.1"/>
    <property type="molecule type" value="Genomic_DNA"/>
</dbReference>
<feature type="compositionally biased region" description="Basic and acidic residues" evidence="1">
    <location>
        <begin position="50"/>
        <end position="59"/>
    </location>
</feature>
<protein>
    <submittedName>
        <fullName evidence="2">Uncharacterized protein</fullName>
    </submittedName>
</protein>
<dbReference type="OrthoDB" id="3269227at2759"/>
<feature type="region of interest" description="Disordered" evidence="1">
    <location>
        <begin position="1"/>
        <end position="202"/>
    </location>
</feature>
<evidence type="ECO:0000313" key="3">
    <source>
        <dbReference type="Proteomes" id="UP000799118"/>
    </source>
</evidence>
<dbReference type="Proteomes" id="UP000799118">
    <property type="component" value="Unassembled WGS sequence"/>
</dbReference>
<evidence type="ECO:0000313" key="2">
    <source>
        <dbReference type="EMBL" id="KAE9405564.1"/>
    </source>
</evidence>